<keyword evidence="2" id="KW-1185">Reference proteome</keyword>
<accession>A0A498JXN2</accession>
<gene>
    <name evidence="1" type="ORF">DVH24_021499</name>
</gene>
<evidence type="ECO:0000313" key="1">
    <source>
        <dbReference type="EMBL" id="RXH99697.1"/>
    </source>
</evidence>
<reference evidence="1 2" key="1">
    <citation type="submission" date="2018-10" db="EMBL/GenBank/DDBJ databases">
        <title>A high-quality apple genome assembly.</title>
        <authorList>
            <person name="Hu J."/>
        </authorList>
    </citation>
    <scope>NUCLEOTIDE SEQUENCE [LARGE SCALE GENOMIC DNA]</scope>
    <source>
        <strain evidence="2">cv. HFTH1</strain>
        <tissue evidence="1">Young leaf</tissue>
    </source>
</reference>
<dbReference type="Proteomes" id="UP000290289">
    <property type="component" value="Chromosome 5"/>
</dbReference>
<evidence type="ECO:0008006" key="3">
    <source>
        <dbReference type="Google" id="ProtNLM"/>
    </source>
</evidence>
<proteinExistence type="predicted"/>
<organism evidence="1 2">
    <name type="scientific">Malus domestica</name>
    <name type="common">Apple</name>
    <name type="synonym">Pyrus malus</name>
    <dbReference type="NCBI Taxonomy" id="3750"/>
    <lineage>
        <taxon>Eukaryota</taxon>
        <taxon>Viridiplantae</taxon>
        <taxon>Streptophyta</taxon>
        <taxon>Embryophyta</taxon>
        <taxon>Tracheophyta</taxon>
        <taxon>Spermatophyta</taxon>
        <taxon>Magnoliopsida</taxon>
        <taxon>eudicotyledons</taxon>
        <taxon>Gunneridae</taxon>
        <taxon>Pentapetalae</taxon>
        <taxon>rosids</taxon>
        <taxon>fabids</taxon>
        <taxon>Rosales</taxon>
        <taxon>Rosaceae</taxon>
        <taxon>Amygdaloideae</taxon>
        <taxon>Maleae</taxon>
        <taxon>Malus</taxon>
    </lineage>
</organism>
<protein>
    <recommendedName>
        <fullName evidence="3">Thioredoxin domain-containing protein</fullName>
    </recommendedName>
</protein>
<dbReference type="EMBL" id="RDQH01000331">
    <property type="protein sequence ID" value="RXH99697.1"/>
    <property type="molecule type" value="Genomic_DNA"/>
</dbReference>
<comment type="caution">
    <text evidence="1">The sequence shown here is derived from an EMBL/GenBank/DDBJ whole genome shotgun (WGS) entry which is preliminary data.</text>
</comment>
<name>A0A498JXN2_MALDO</name>
<sequence>MQLENSRSLFPSLSLGLCLYRRIAKAERNPKNQVCRPLLPPPQALLHGLSLVTAHQVANHHWFWILNLQLGTNARDKNGKEFRCSHGTAIAASFALRFFIVTAFLPVLSKPWLLQSPPHHLRLPQQPLPPLIPSTTPQTFTFCSSDLAPRPQPKFHLFQDGKKVAEVVGADVARLRDTFGKLYK</sequence>
<dbReference type="AlphaFoldDB" id="A0A498JXN2"/>
<evidence type="ECO:0000313" key="2">
    <source>
        <dbReference type="Proteomes" id="UP000290289"/>
    </source>
</evidence>